<protein>
    <submittedName>
        <fullName evidence="1">Uncharacterized protein</fullName>
    </submittedName>
</protein>
<evidence type="ECO:0000313" key="2">
    <source>
        <dbReference type="Proteomes" id="UP000265341"/>
    </source>
</evidence>
<sequence>MQAQLRFLAGPADLYQVVAWLCEVREAPLEEAAPVLRATVDQPLETLELAERLGLVVQSGLALMPTPLGCAWAARPEVRPPTFDGVLGGLPLETVRARLRRAGGRLSLVALADWGEWLGYWQQDAGWLWLREAA</sequence>
<organism evidence="1 2">
    <name type="scientific">Calidithermus roseus</name>
    <dbReference type="NCBI Taxonomy" id="1644118"/>
    <lineage>
        <taxon>Bacteria</taxon>
        <taxon>Thermotogati</taxon>
        <taxon>Deinococcota</taxon>
        <taxon>Deinococci</taxon>
        <taxon>Thermales</taxon>
        <taxon>Thermaceae</taxon>
        <taxon>Calidithermus</taxon>
    </lineage>
</organism>
<dbReference type="Proteomes" id="UP000265341">
    <property type="component" value="Unassembled WGS sequence"/>
</dbReference>
<dbReference type="EMBL" id="QWLA01000002">
    <property type="protein sequence ID" value="RIH89699.1"/>
    <property type="molecule type" value="Genomic_DNA"/>
</dbReference>
<keyword evidence="2" id="KW-1185">Reference proteome</keyword>
<accession>A0A399F348</accession>
<dbReference type="AlphaFoldDB" id="A0A399F348"/>
<evidence type="ECO:0000313" key="1">
    <source>
        <dbReference type="EMBL" id="RIH89699.1"/>
    </source>
</evidence>
<reference evidence="1 2" key="1">
    <citation type="submission" date="2018-08" db="EMBL/GenBank/DDBJ databases">
        <title>Meiothermus roseus NBRC 110900 genome sequencing project.</title>
        <authorList>
            <person name="Da Costa M.S."/>
            <person name="Albuquerque L."/>
            <person name="Raposo P."/>
            <person name="Froufe H.J.C."/>
            <person name="Barroso C.S."/>
            <person name="Egas C."/>
        </authorList>
    </citation>
    <scope>NUCLEOTIDE SEQUENCE [LARGE SCALE GENOMIC DNA]</scope>
    <source>
        <strain evidence="1 2">NBRC 110900</strain>
    </source>
</reference>
<comment type="caution">
    <text evidence="1">The sequence shown here is derived from an EMBL/GenBank/DDBJ whole genome shotgun (WGS) entry which is preliminary data.</text>
</comment>
<dbReference type="RefSeq" id="WP_119275646.1">
    <property type="nucleotide sequence ID" value="NZ_QWLA01000002.1"/>
</dbReference>
<gene>
    <name evidence="1" type="ORF">Mrose_00291</name>
</gene>
<name>A0A399F348_9DEIN</name>
<proteinExistence type="predicted"/>